<proteinExistence type="predicted"/>
<dbReference type="PANTHER" id="PTHR43162">
    <property type="match status" value="1"/>
</dbReference>
<gene>
    <name evidence="2" type="ORF">ACFSJD_37065</name>
</gene>
<dbReference type="EMBL" id="JBHUCO010000058">
    <property type="protein sequence ID" value="MFD1523145.1"/>
    <property type="molecule type" value="Genomic_DNA"/>
</dbReference>
<dbReference type="PANTHER" id="PTHR43162:SF1">
    <property type="entry name" value="PRESTALK A DIFFERENTIATION PROTEIN A"/>
    <property type="match status" value="1"/>
</dbReference>
<dbReference type="SUPFAM" id="SSF51735">
    <property type="entry name" value="NAD(P)-binding Rossmann-fold domains"/>
    <property type="match status" value="1"/>
</dbReference>
<sequence length="308" mass="32943">MPAAKPPILVTGATGRVGGTGRHVAAELLSRGLPVRAVVRRFDERSEELRGMGIEVVIGDFADYASILAALDGVEAAYFSYPVGAGIAEAAGFFAAAGRQQGLQRVVDLSLDAAFPDSPSPQGRAQWVAERIFEWAGFDGTHLRVAAFFMENLISLHGQQIRELGQIRNSFGDFEPSWIAASDVGAMGAALLADPGLVADRTTTVGAAERASHAAIAETVSKATGRSVHYQPIAPEEWRELIANTSAAGQANLTAAAHLSAQSITLRQHSTHLVTDDIQRLTGRPAITLKDFVERNRQDFMTDRDVEK</sequence>
<dbReference type="InterPro" id="IPR051604">
    <property type="entry name" value="Ergot_Alk_Oxidoreductase"/>
</dbReference>
<accession>A0ABW4FAU5</accession>
<organism evidence="2 3">
    <name type="scientific">Pseudonocardia yunnanensis</name>
    <dbReference type="NCBI Taxonomy" id="58107"/>
    <lineage>
        <taxon>Bacteria</taxon>
        <taxon>Bacillati</taxon>
        <taxon>Actinomycetota</taxon>
        <taxon>Actinomycetes</taxon>
        <taxon>Pseudonocardiales</taxon>
        <taxon>Pseudonocardiaceae</taxon>
        <taxon>Pseudonocardia</taxon>
    </lineage>
</organism>
<dbReference type="InterPro" id="IPR036291">
    <property type="entry name" value="NAD(P)-bd_dom_sf"/>
</dbReference>
<dbReference type="Gene3D" id="3.40.50.720">
    <property type="entry name" value="NAD(P)-binding Rossmann-like Domain"/>
    <property type="match status" value="1"/>
</dbReference>
<keyword evidence="3" id="KW-1185">Reference proteome</keyword>
<dbReference type="RefSeq" id="WP_344727740.1">
    <property type="nucleotide sequence ID" value="NZ_BAAAUS010000046.1"/>
</dbReference>
<dbReference type="InterPro" id="IPR008030">
    <property type="entry name" value="NmrA-like"/>
</dbReference>
<dbReference type="Gene3D" id="3.90.25.10">
    <property type="entry name" value="UDP-galactose 4-epimerase, domain 1"/>
    <property type="match status" value="1"/>
</dbReference>
<comment type="caution">
    <text evidence="2">The sequence shown here is derived from an EMBL/GenBank/DDBJ whole genome shotgun (WGS) entry which is preliminary data.</text>
</comment>
<evidence type="ECO:0000313" key="2">
    <source>
        <dbReference type="EMBL" id="MFD1523145.1"/>
    </source>
</evidence>
<evidence type="ECO:0000313" key="3">
    <source>
        <dbReference type="Proteomes" id="UP001597114"/>
    </source>
</evidence>
<dbReference type="Proteomes" id="UP001597114">
    <property type="component" value="Unassembled WGS sequence"/>
</dbReference>
<name>A0ABW4FAU5_9PSEU</name>
<dbReference type="Pfam" id="PF05368">
    <property type="entry name" value="NmrA"/>
    <property type="match status" value="1"/>
</dbReference>
<feature type="domain" description="NmrA-like" evidence="1">
    <location>
        <begin position="7"/>
        <end position="242"/>
    </location>
</feature>
<reference evidence="3" key="1">
    <citation type="journal article" date="2019" name="Int. J. Syst. Evol. Microbiol.">
        <title>The Global Catalogue of Microorganisms (GCM) 10K type strain sequencing project: providing services to taxonomists for standard genome sequencing and annotation.</title>
        <authorList>
            <consortium name="The Broad Institute Genomics Platform"/>
            <consortium name="The Broad Institute Genome Sequencing Center for Infectious Disease"/>
            <person name="Wu L."/>
            <person name="Ma J."/>
        </authorList>
    </citation>
    <scope>NUCLEOTIDE SEQUENCE [LARGE SCALE GENOMIC DNA]</scope>
    <source>
        <strain evidence="3">CCM 7043</strain>
    </source>
</reference>
<protein>
    <submittedName>
        <fullName evidence="2">NmrA family NAD(P)-binding protein</fullName>
    </submittedName>
</protein>
<evidence type="ECO:0000259" key="1">
    <source>
        <dbReference type="Pfam" id="PF05368"/>
    </source>
</evidence>